<sequence>MGNETNRITNKKKTIIIGLSLLAILIAGVLAWRLWFAPAKNAGGSYVDPNASAWDDQVAAPTAVSGSIQIPGYTTATMNRGDGELALRIGNPEGNACYLQATLKLEDGTELYETGLMAPGTGYETVPISQSLAPGEYTALVHYQGYTMDDQRSPLNGADSALTLIVSE</sequence>
<dbReference type="OrthoDB" id="2166499at2"/>
<gene>
    <name evidence="1" type="ORF">SAMN04488579_11548</name>
</gene>
<dbReference type="AlphaFoldDB" id="A0A1H3GVS9"/>
<evidence type="ECO:0000313" key="1">
    <source>
        <dbReference type="EMBL" id="SDY07351.1"/>
    </source>
</evidence>
<proteinExistence type="predicted"/>
<evidence type="ECO:0000313" key="2">
    <source>
        <dbReference type="Proteomes" id="UP000199652"/>
    </source>
</evidence>
<name>A0A1H3GVS9_EUBBA</name>
<dbReference type="EMBL" id="FNOU01000015">
    <property type="protein sequence ID" value="SDY07351.1"/>
    <property type="molecule type" value="Genomic_DNA"/>
</dbReference>
<keyword evidence="2" id="KW-1185">Reference proteome</keyword>
<dbReference type="STRING" id="1528.SAMN04488579_11548"/>
<protein>
    <submittedName>
        <fullName evidence="1">Uncharacterized protein</fullName>
    </submittedName>
</protein>
<dbReference type="Proteomes" id="UP000199652">
    <property type="component" value="Unassembled WGS sequence"/>
</dbReference>
<accession>A0A1H3GVS9</accession>
<dbReference type="RefSeq" id="WP_090245827.1">
    <property type="nucleotide sequence ID" value="NZ_FNOU01000015.1"/>
</dbReference>
<reference evidence="2" key="1">
    <citation type="submission" date="2016-10" db="EMBL/GenBank/DDBJ databases">
        <authorList>
            <person name="Varghese N."/>
            <person name="Submissions S."/>
        </authorList>
    </citation>
    <scope>NUCLEOTIDE SEQUENCE [LARGE SCALE GENOMIC DNA]</scope>
    <source>
        <strain evidence="2">VPI 5359</strain>
    </source>
</reference>
<organism evidence="1 2">
    <name type="scientific">Eubacterium barkeri</name>
    <name type="common">Clostridium barkeri</name>
    <dbReference type="NCBI Taxonomy" id="1528"/>
    <lineage>
        <taxon>Bacteria</taxon>
        <taxon>Bacillati</taxon>
        <taxon>Bacillota</taxon>
        <taxon>Clostridia</taxon>
        <taxon>Eubacteriales</taxon>
        <taxon>Eubacteriaceae</taxon>
        <taxon>Eubacterium</taxon>
    </lineage>
</organism>